<evidence type="ECO:0000256" key="1">
    <source>
        <dbReference type="SAM" id="MobiDB-lite"/>
    </source>
</evidence>
<sequence>MLQKGEGHAAGHGSAAESGGQDVLDADDHLPAGSLFAFGEQLEGDGLEQGALGQHRGKGTQFVLKQGVGGVGFVHGAAWSSREGDHAMVSACPPDRLVLHQGLVRFRRTDYAASR</sequence>
<proteinExistence type="predicted"/>
<name>Q46YG0_CUPPJ</name>
<dbReference type="KEGG" id="reu:Reut_A2461"/>
<dbReference type="AlphaFoldDB" id="Q46YG0"/>
<dbReference type="EMBL" id="CP000090">
    <property type="protein sequence ID" value="AAZ61823.1"/>
    <property type="molecule type" value="Genomic_DNA"/>
</dbReference>
<dbReference type="HOGENOM" id="CLU_2104937_0_0_4"/>
<feature type="compositionally biased region" description="Low complexity" evidence="1">
    <location>
        <begin position="11"/>
        <end position="20"/>
    </location>
</feature>
<reference evidence="2" key="1">
    <citation type="submission" date="2005-08" db="EMBL/GenBank/DDBJ databases">
        <title>Complete sequence of Chromosome1 of Ralstonia eutropha JMP134.</title>
        <authorList>
            <person name="Copeland A."/>
            <person name="Lucas S."/>
            <person name="Lapidus A."/>
            <person name="Barry K."/>
            <person name="Detter J.C."/>
            <person name="Glavina T."/>
            <person name="Hammon N."/>
            <person name="Israni S."/>
            <person name="Pitluck S."/>
            <person name="Goltsman E."/>
            <person name="Martinez M."/>
            <person name="Schmutz J."/>
            <person name="Larimer F."/>
            <person name="Land M."/>
            <person name="Lykidis A."/>
            <person name="Richardson P."/>
        </authorList>
    </citation>
    <scope>NUCLEOTIDE SEQUENCE</scope>
    <source>
        <strain evidence="2">JMP134</strain>
    </source>
</reference>
<feature type="region of interest" description="Disordered" evidence="1">
    <location>
        <begin position="1"/>
        <end position="28"/>
    </location>
</feature>
<evidence type="ECO:0000313" key="2">
    <source>
        <dbReference type="EMBL" id="AAZ61823.1"/>
    </source>
</evidence>
<gene>
    <name evidence="2" type="ordered locus">Reut_A2461</name>
</gene>
<organism evidence="2">
    <name type="scientific">Cupriavidus pinatubonensis (strain JMP 134 / LMG 1197)</name>
    <name type="common">Cupriavidus necator (strain JMP 134)</name>
    <dbReference type="NCBI Taxonomy" id="264198"/>
    <lineage>
        <taxon>Bacteria</taxon>
        <taxon>Pseudomonadati</taxon>
        <taxon>Pseudomonadota</taxon>
        <taxon>Betaproteobacteria</taxon>
        <taxon>Burkholderiales</taxon>
        <taxon>Burkholderiaceae</taxon>
        <taxon>Cupriavidus</taxon>
    </lineage>
</organism>
<protein>
    <submittedName>
        <fullName evidence="2">Uncharacterized protein</fullName>
    </submittedName>
</protein>
<accession>Q46YG0</accession>